<dbReference type="PANTHER" id="PTHR16306:SF1">
    <property type="entry name" value="CHROMOSOME UNDETERMINED SCAFFOLD_7, WHOLE GENOME SHOTGUN SEQUENCE"/>
    <property type="match status" value="1"/>
</dbReference>
<dbReference type="HOGENOM" id="CLU_401987_0_0_1"/>
<dbReference type="InParanoid" id="A0DVY5"/>
<keyword evidence="1" id="KW-0106">Calcium</keyword>
<dbReference type="PANTHER" id="PTHR16306">
    <property type="entry name" value="TRANSLIN-ASSOCIATED FACTOR X-INTERACTING PROTEIN 1"/>
    <property type="match status" value="1"/>
</dbReference>
<evidence type="ECO:0000256" key="3">
    <source>
        <dbReference type="SAM" id="MobiDB-lite"/>
    </source>
</evidence>
<evidence type="ECO:0000313" key="6">
    <source>
        <dbReference type="Proteomes" id="UP000000600"/>
    </source>
</evidence>
<reference evidence="5 6" key="1">
    <citation type="journal article" date="2006" name="Nature">
        <title>Global trends of whole-genome duplications revealed by the ciliate Paramecium tetraurelia.</title>
        <authorList>
            <consortium name="Genoscope"/>
            <person name="Aury J.-M."/>
            <person name="Jaillon O."/>
            <person name="Duret L."/>
            <person name="Noel B."/>
            <person name="Jubin C."/>
            <person name="Porcel B.M."/>
            <person name="Segurens B."/>
            <person name="Daubin V."/>
            <person name="Anthouard V."/>
            <person name="Aiach N."/>
            <person name="Arnaiz O."/>
            <person name="Billaut A."/>
            <person name="Beisson J."/>
            <person name="Blanc I."/>
            <person name="Bouhouche K."/>
            <person name="Camara F."/>
            <person name="Duharcourt S."/>
            <person name="Guigo R."/>
            <person name="Gogendeau D."/>
            <person name="Katinka M."/>
            <person name="Keller A.-M."/>
            <person name="Kissmehl R."/>
            <person name="Klotz C."/>
            <person name="Koll F."/>
            <person name="Le Moue A."/>
            <person name="Lepere C."/>
            <person name="Malinsky S."/>
            <person name="Nowacki M."/>
            <person name="Nowak J.K."/>
            <person name="Plattner H."/>
            <person name="Poulain J."/>
            <person name="Ruiz F."/>
            <person name="Serrano V."/>
            <person name="Zagulski M."/>
            <person name="Dessen P."/>
            <person name="Betermier M."/>
            <person name="Weissenbach J."/>
            <person name="Scarpelli C."/>
            <person name="Schachter V."/>
            <person name="Sperling L."/>
            <person name="Meyer E."/>
            <person name="Cohen J."/>
            <person name="Wincker P."/>
        </authorList>
    </citation>
    <scope>NUCLEOTIDE SEQUENCE [LARGE SCALE GENOMIC DNA]</scope>
    <source>
        <strain evidence="5 6">Stock d4-2</strain>
    </source>
</reference>
<keyword evidence="2" id="KW-0175">Coiled coil</keyword>
<dbReference type="RefSeq" id="XP_001454599.1">
    <property type="nucleotide sequence ID" value="XM_001454562.1"/>
</dbReference>
<organism evidence="5 6">
    <name type="scientific">Paramecium tetraurelia</name>
    <dbReference type="NCBI Taxonomy" id="5888"/>
    <lineage>
        <taxon>Eukaryota</taxon>
        <taxon>Sar</taxon>
        <taxon>Alveolata</taxon>
        <taxon>Ciliophora</taxon>
        <taxon>Intramacronucleata</taxon>
        <taxon>Oligohymenophorea</taxon>
        <taxon>Peniculida</taxon>
        <taxon>Parameciidae</taxon>
        <taxon>Paramecium</taxon>
    </lineage>
</organism>
<feature type="domain" description="EF-hand" evidence="4">
    <location>
        <begin position="595"/>
        <end position="630"/>
    </location>
</feature>
<dbReference type="OMA" id="NYSKNHQ"/>
<feature type="region of interest" description="Disordered" evidence="3">
    <location>
        <begin position="129"/>
        <end position="148"/>
    </location>
</feature>
<evidence type="ECO:0000259" key="4">
    <source>
        <dbReference type="PROSITE" id="PS50222"/>
    </source>
</evidence>
<gene>
    <name evidence="5" type="ORF">GSPATT00020855001</name>
</gene>
<dbReference type="Gene3D" id="1.10.238.10">
    <property type="entry name" value="EF-hand"/>
    <property type="match status" value="1"/>
</dbReference>
<dbReference type="PROSITE" id="PS50222">
    <property type="entry name" value="EF_HAND_2"/>
    <property type="match status" value="1"/>
</dbReference>
<evidence type="ECO:0000313" key="5">
    <source>
        <dbReference type="EMBL" id="CAK87202.1"/>
    </source>
</evidence>
<dbReference type="eggNOG" id="ENOG502QVTY">
    <property type="taxonomic scope" value="Eukaryota"/>
</dbReference>
<dbReference type="InterPro" id="IPR018247">
    <property type="entry name" value="EF_Hand_1_Ca_BS"/>
</dbReference>
<protein>
    <recommendedName>
        <fullName evidence="4">EF-hand domain-containing protein</fullName>
    </recommendedName>
</protein>
<dbReference type="EMBL" id="CT868607">
    <property type="protein sequence ID" value="CAK87202.1"/>
    <property type="molecule type" value="Genomic_DNA"/>
</dbReference>
<dbReference type="OrthoDB" id="2021138at2759"/>
<sequence length="681" mass="79663">MEALQQILKTQGTNVTIIDLEFKSIESLEELLPQLANFSNLKEVNSKHQMQLNLHGNRLAYLPDDLSLLDTVEVLDISNNIFSDLGQVVDALSTMPNLIHLEITLQSKEEEQYILECLTNLQILNSQKVNGDQEGGDETLEQQSEQQSERSMSAVQDITLQQYDLEQMAILYDNIREYKKEDQEDKQFDQQIRTIMLDLQSKLKQNNPDHLTNLNILTAKFNLYEICFKSIMKYFKANDKKLDVIITKIHDMHFQIFNDMSNVISNVKPQSKNTSQIIENKKQVNQPQQGDKTVENRLRLELSELQQQNAELEKENKRYLDLLIKHSKGDRSSIPNSEHVIKQQNDSYQSQNYSKNHQSSSIQQNNTIFQSKQSQNLNSVPQQVNIRHLTLKQLKDVINEIYESKQKFDQKCADSKLPRETMEQHMYTFLNQKYGLKSLIIEWATSIINALKKYSAEDNDVAVFGKILRNECDEEFRFVQTQVKNTMQELLKMYLRGKFPLKHQAEIKEMLNQRINGQLYEEEAVDIIKYMYNQEDSELLLNKLKSYYIVPQKNPDRRLTREEQLSLLQEKDKYKLEYSVFQKIILDFQLKSHEKYLKKFILTFKQMDTDANGIIDENEFRNLIDILNFGAGDLDIQKYLNIIDPYSHQQITFSQCVTLFSSESVPGSNGQLQILQKISEQ</sequence>
<dbReference type="Proteomes" id="UP000000600">
    <property type="component" value="Unassembled WGS sequence"/>
</dbReference>
<dbReference type="InterPro" id="IPR032675">
    <property type="entry name" value="LRR_dom_sf"/>
</dbReference>
<dbReference type="SUPFAM" id="SSF52058">
    <property type="entry name" value="L domain-like"/>
    <property type="match status" value="1"/>
</dbReference>
<evidence type="ECO:0000256" key="2">
    <source>
        <dbReference type="SAM" id="Coils"/>
    </source>
</evidence>
<dbReference type="GO" id="GO:0005737">
    <property type="term" value="C:cytoplasm"/>
    <property type="evidence" value="ECO:0000318"/>
    <property type="project" value="GO_Central"/>
</dbReference>
<dbReference type="Gene3D" id="3.80.10.10">
    <property type="entry name" value="Ribonuclease Inhibitor"/>
    <property type="match status" value="1"/>
</dbReference>
<dbReference type="GeneID" id="5040384"/>
<dbReference type="SUPFAM" id="SSF47473">
    <property type="entry name" value="EF-hand"/>
    <property type="match status" value="1"/>
</dbReference>
<feature type="coiled-coil region" evidence="2">
    <location>
        <begin position="295"/>
        <end position="325"/>
    </location>
</feature>
<dbReference type="GO" id="GO:0005509">
    <property type="term" value="F:calcium ion binding"/>
    <property type="evidence" value="ECO:0007669"/>
    <property type="project" value="InterPro"/>
</dbReference>
<dbReference type="PROSITE" id="PS00018">
    <property type="entry name" value="EF_HAND_1"/>
    <property type="match status" value="1"/>
</dbReference>
<accession>A0DVY5</accession>
<proteinExistence type="predicted"/>
<dbReference type="InterPro" id="IPR011992">
    <property type="entry name" value="EF-hand-dom_pair"/>
</dbReference>
<dbReference type="InterPro" id="IPR002048">
    <property type="entry name" value="EF_hand_dom"/>
</dbReference>
<dbReference type="AlphaFoldDB" id="A0DVY5"/>
<name>A0DVY5_PARTE</name>
<keyword evidence="6" id="KW-1185">Reference proteome</keyword>
<evidence type="ECO:0000256" key="1">
    <source>
        <dbReference type="ARBA" id="ARBA00022837"/>
    </source>
</evidence>
<dbReference type="KEGG" id="ptm:GSPATT00020855001"/>